<organism evidence="5 6">
    <name type="scientific">Liquorilactobacillus sucicola DSM 21376 = JCM 15457</name>
    <dbReference type="NCBI Taxonomy" id="1423806"/>
    <lineage>
        <taxon>Bacteria</taxon>
        <taxon>Bacillati</taxon>
        <taxon>Bacillota</taxon>
        <taxon>Bacilli</taxon>
        <taxon>Lactobacillales</taxon>
        <taxon>Lactobacillaceae</taxon>
        <taxon>Liquorilactobacillus</taxon>
    </lineage>
</organism>
<comment type="similarity">
    <text evidence="1">Belongs to the shaker potassium channel beta subunit family.</text>
</comment>
<proteinExistence type="inferred from homology"/>
<reference evidence="5 6" key="1">
    <citation type="journal article" date="2015" name="Genome Announc.">
        <title>Expanding the biotechnology potential of lactobacilli through comparative genomics of 213 strains and associated genera.</title>
        <authorList>
            <person name="Sun Z."/>
            <person name="Harris H.M."/>
            <person name="McCann A."/>
            <person name="Guo C."/>
            <person name="Argimon S."/>
            <person name="Zhang W."/>
            <person name="Yang X."/>
            <person name="Jeffery I.B."/>
            <person name="Cooney J.C."/>
            <person name="Kagawa T.F."/>
            <person name="Liu W."/>
            <person name="Song Y."/>
            <person name="Salvetti E."/>
            <person name="Wrobel A."/>
            <person name="Rasinkangas P."/>
            <person name="Parkhill J."/>
            <person name="Rea M.C."/>
            <person name="O'Sullivan O."/>
            <person name="Ritari J."/>
            <person name="Douillard F.P."/>
            <person name="Paul Ross R."/>
            <person name="Yang R."/>
            <person name="Briner A.E."/>
            <person name="Felis G.E."/>
            <person name="de Vos W.M."/>
            <person name="Barrangou R."/>
            <person name="Klaenhammer T.R."/>
            <person name="Caufield P.W."/>
            <person name="Cui Y."/>
            <person name="Zhang H."/>
            <person name="O'Toole P.W."/>
        </authorList>
    </citation>
    <scope>NUCLEOTIDE SEQUENCE [LARGE SCALE GENOMIC DNA]</scope>
    <source>
        <strain evidence="5 6">DSM 21376</strain>
    </source>
</reference>
<evidence type="ECO:0000256" key="2">
    <source>
        <dbReference type="ARBA" id="ARBA00022857"/>
    </source>
</evidence>
<dbReference type="Pfam" id="PF00248">
    <property type="entry name" value="Aldo_ket_red"/>
    <property type="match status" value="1"/>
</dbReference>
<gene>
    <name evidence="5" type="ORF">FD15_GL000870</name>
</gene>
<dbReference type="OrthoDB" id="9773828at2"/>
<dbReference type="RefSeq" id="WP_034989012.1">
    <property type="nucleotide sequence ID" value="NZ_AYZF01000002.1"/>
</dbReference>
<protein>
    <submittedName>
        <fullName evidence="5">Aryl-alcohol dehydrogenase-like protein</fullName>
    </submittedName>
</protein>
<evidence type="ECO:0000313" key="5">
    <source>
        <dbReference type="EMBL" id="KRN07582.1"/>
    </source>
</evidence>
<keyword evidence="6" id="KW-1185">Reference proteome</keyword>
<dbReference type="InterPro" id="IPR005399">
    <property type="entry name" value="K_chnl_volt-dep_bsu_KCNAB-rel"/>
</dbReference>
<evidence type="ECO:0000256" key="1">
    <source>
        <dbReference type="ARBA" id="ARBA00006515"/>
    </source>
</evidence>
<dbReference type="AlphaFoldDB" id="A0A023CY32"/>
<sequence>MFIPNEKRYEALPYRRVGNTGLRLPVISLGLWKRFDSAAPYYDRKQVILNAFNKGIFSFDCADHYGAPEIGSAETLLGNVLHDELKPYRDELVITTKVGYRTIPGPYGHFLSRKTILQSIDQSLRRLGTDYVDVYYAHRFDPHTDLEETAVALNDVVRQGKALYIGISNFDVQQTKMISKIFKELGTPFTVNQVSYNILNREVEKSGLLNTLKQEEKGIVAYGPLAEGLLSDRYLDGIPDSFKIHHTSQAVFDNGKDKVLAKIRELNELAKERKQTLSQLALAWLLRNEVVASVIIGTTSLEHLDANLEAVDNLDFTADELEHINSILES</sequence>
<dbReference type="PANTHER" id="PTHR43150:SF4">
    <property type="entry name" value="L-GLYCERALDEHYDE 3-PHOSPHATE REDUCTASE"/>
    <property type="match status" value="1"/>
</dbReference>
<dbReference type="GO" id="GO:0051596">
    <property type="term" value="P:methylglyoxal catabolic process"/>
    <property type="evidence" value="ECO:0007669"/>
    <property type="project" value="TreeGrafter"/>
</dbReference>
<dbReference type="eggNOG" id="COG0667">
    <property type="taxonomic scope" value="Bacteria"/>
</dbReference>
<comment type="caution">
    <text evidence="5">The sequence shown here is derived from an EMBL/GenBank/DDBJ whole genome shotgun (WGS) entry which is preliminary data.</text>
</comment>
<keyword evidence="3" id="KW-0560">Oxidoreductase</keyword>
<name>A0A023CY32_9LACO</name>
<evidence type="ECO:0000259" key="4">
    <source>
        <dbReference type="Pfam" id="PF00248"/>
    </source>
</evidence>
<dbReference type="InterPro" id="IPR036812">
    <property type="entry name" value="NAD(P)_OxRdtase_dom_sf"/>
</dbReference>
<evidence type="ECO:0000256" key="3">
    <source>
        <dbReference type="ARBA" id="ARBA00023002"/>
    </source>
</evidence>
<dbReference type="InterPro" id="IPR023210">
    <property type="entry name" value="NADP_OxRdtase_dom"/>
</dbReference>
<dbReference type="PATRIC" id="fig|1423806.3.peg.883"/>
<evidence type="ECO:0000313" key="6">
    <source>
        <dbReference type="Proteomes" id="UP000050961"/>
    </source>
</evidence>
<dbReference type="Proteomes" id="UP000050961">
    <property type="component" value="Unassembled WGS sequence"/>
</dbReference>
<dbReference type="STRING" id="1423806.FD15_GL000870"/>
<dbReference type="GO" id="GO:0016491">
    <property type="term" value="F:oxidoreductase activity"/>
    <property type="evidence" value="ECO:0007669"/>
    <property type="project" value="UniProtKB-KW"/>
</dbReference>
<keyword evidence="2" id="KW-0521">NADP</keyword>
<dbReference type="PANTHER" id="PTHR43150">
    <property type="entry name" value="HYPERKINETIC, ISOFORM M"/>
    <property type="match status" value="1"/>
</dbReference>
<dbReference type="EMBL" id="AYZF01000002">
    <property type="protein sequence ID" value="KRN07582.1"/>
    <property type="molecule type" value="Genomic_DNA"/>
</dbReference>
<accession>A0A023CY32</accession>
<dbReference type="Gene3D" id="3.20.20.100">
    <property type="entry name" value="NADP-dependent oxidoreductase domain"/>
    <property type="match status" value="1"/>
</dbReference>
<dbReference type="SUPFAM" id="SSF51430">
    <property type="entry name" value="NAD(P)-linked oxidoreductase"/>
    <property type="match status" value="1"/>
</dbReference>
<dbReference type="CDD" id="cd19089">
    <property type="entry name" value="AKR_AKR14A1_2"/>
    <property type="match status" value="1"/>
</dbReference>
<feature type="domain" description="NADP-dependent oxidoreductase" evidence="4">
    <location>
        <begin position="27"/>
        <end position="328"/>
    </location>
</feature>